<proteinExistence type="inferred from homology"/>
<evidence type="ECO:0000259" key="30">
    <source>
        <dbReference type="PROSITE" id="PS50873"/>
    </source>
</evidence>
<keyword evidence="16" id="KW-0346">Stress response</keyword>
<evidence type="ECO:0000256" key="29">
    <source>
        <dbReference type="SAM" id="MobiDB-lite"/>
    </source>
</evidence>
<dbReference type="EC" id="1.11.1.7" evidence="6"/>
<dbReference type="GO" id="GO:0003700">
    <property type="term" value="F:DNA-binding transcription factor activity"/>
    <property type="evidence" value="ECO:0007669"/>
    <property type="project" value="InterPro"/>
</dbReference>
<feature type="binding site" evidence="25">
    <location>
        <position position="736"/>
    </location>
    <ligand>
        <name>Ca(2+)</name>
        <dbReference type="ChEBI" id="CHEBI:29108"/>
        <label>2</label>
    </ligand>
</feature>
<keyword evidence="10" id="KW-0349">Heme</keyword>
<keyword evidence="13" id="KW-0560">Oxidoreductase</keyword>
<evidence type="ECO:0000256" key="28">
    <source>
        <dbReference type="RuleBase" id="RU004020"/>
    </source>
</evidence>
<comment type="caution">
    <text evidence="31">The sequence shown here is derived from an EMBL/GenBank/DDBJ whole genome shotgun (WGS) entry which is preliminary data.</text>
</comment>
<feature type="binding site" evidence="25">
    <location>
        <position position="566"/>
    </location>
    <ligand>
        <name>Ca(2+)</name>
        <dbReference type="ChEBI" id="CHEBI:29108"/>
        <label>1</label>
    </ligand>
</feature>
<evidence type="ECO:0000256" key="20">
    <source>
        <dbReference type="ARBA" id="ARBA00023180"/>
    </source>
</evidence>
<dbReference type="SMART" id="SM00415">
    <property type="entry name" value="HSF"/>
    <property type="match status" value="1"/>
</dbReference>
<dbReference type="InterPro" id="IPR000232">
    <property type="entry name" value="HSF_DNA-bd"/>
</dbReference>
<sequence length="817" mass="89263">MAFLVERCGEMVVSMESSAAHGKPVPAPFLTKTYQLVDDPCTDHIVSWGEDDTTFVVWRPPEFARDLLPNYFKHNNFSSFGFRKIVADRWEFANEFFRKGAKHLLAEIHRRKSSQPLPTPLPPHHQPFHHHHHLHHLNPFSPPPPPPTTQPAVYHHFQEEPTGVHHHGGGNNNNDGGGGGGDFLAALSEDNRQLRRRNSLLLSELAHMKKLYNDIIYFLQNHVAPVTTTTTSPSSAAYASLPSAGGAAVASSCRLMEIDPGSPSPPRPDQAADADDDGTVKLFGVALQGKKKKKRAHREDGDEDDDHEQGSSEQLQCGRGEEGGAATKRNQLPVEEEGLLEGAAEAGLLPQCLPGQSTRLPQYRYLRLPSRLSTKDSVSVKETVSVKDRKQRMEIAAATVIAARRALLRGSGSGPCLRPPVIRGWIAMGGEELLSIFLGEITRKKVRKVSSVMGPSSQFVQANSPSNDVYVHTPARYQKMMAARRIVSLMIFAALLGAAAAQQAATAAAPPARRRLRFGYYKHSCPPAEVIIRDAVRNATFVNPGLGAGLIRMAFHDCFVQGCDASVLLDPTPANPRPEKLGPPNFPSLRGFHVIDAAKAALERYCPGVVSCADVVQFAARDAAFFLSGFKVDYRLPAGRLDGRVSVESEALAFLPRSILNLSELVTSFKVKGLDVEDLVVLSGAHTVGRSHCSSFSDRISSTPPTSDISRGLATVLRKECPASPNFTDDPTVAMDVVTPAKLDSQYYKNVLKHKVLFNSDAALLTSRRTARKVVENAFVRGRWEKKFAKAMVKMAAVEVKTIANGGEIRKNCRLVN</sequence>
<keyword evidence="22" id="KW-0376">Hydrogen peroxide</keyword>
<evidence type="ECO:0000256" key="26">
    <source>
        <dbReference type="PIRSR" id="PIRSR600823-4"/>
    </source>
</evidence>
<accession>A0A835APN1</accession>
<dbReference type="InterPro" id="IPR019793">
    <property type="entry name" value="Peroxidases_heam-ligand_BS"/>
</dbReference>
<dbReference type="FunFam" id="1.10.10.10:FF:000037">
    <property type="entry name" value="Heat stress transcription factor B-4"/>
    <property type="match status" value="1"/>
</dbReference>
<feature type="binding site" evidence="25">
    <location>
        <position position="557"/>
    </location>
    <ligand>
        <name>Ca(2+)</name>
        <dbReference type="ChEBI" id="CHEBI:29108"/>
        <label>1</label>
    </ligand>
</feature>
<evidence type="ECO:0000256" key="8">
    <source>
        <dbReference type="ARBA" id="ARBA00022553"/>
    </source>
</evidence>
<keyword evidence="32" id="KW-1185">Reference proteome</keyword>
<feature type="binding site" evidence="25">
    <location>
        <position position="739"/>
    </location>
    <ligand>
        <name>Ca(2+)</name>
        <dbReference type="ChEBI" id="CHEBI:29108"/>
        <label>2</label>
    </ligand>
</feature>
<dbReference type="GO" id="GO:0042744">
    <property type="term" value="P:hydrogen peroxide catabolic process"/>
    <property type="evidence" value="ECO:0007669"/>
    <property type="project" value="UniProtKB-KW"/>
</dbReference>
<dbReference type="PRINTS" id="PR00458">
    <property type="entry name" value="PEROXIDASE"/>
</dbReference>
<keyword evidence="7" id="KW-0964">Secreted</keyword>
<feature type="active site" description="Proton acceptor" evidence="23">
    <location>
        <position position="556"/>
    </location>
</feature>
<dbReference type="Gene3D" id="1.10.520.10">
    <property type="match status" value="1"/>
</dbReference>
<reference evidence="31" key="1">
    <citation type="submission" date="2020-07" db="EMBL/GenBank/DDBJ databases">
        <title>Genome sequence and genetic diversity analysis of an under-domesticated orphan crop, white fonio (Digitaria exilis).</title>
        <authorList>
            <person name="Bennetzen J.L."/>
            <person name="Chen S."/>
            <person name="Ma X."/>
            <person name="Wang X."/>
            <person name="Yssel A.E.J."/>
            <person name="Chaluvadi S.R."/>
            <person name="Johnson M."/>
            <person name="Gangashetty P."/>
            <person name="Hamidou F."/>
            <person name="Sanogo M.D."/>
            <person name="Zwaenepoel A."/>
            <person name="Wallace J."/>
            <person name="Van De Peer Y."/>
            <person name="Van Deynze A."/>
        </authorList>
    </citation>
    <scope>NUCLEOTIDE SEQUENCE</scope>
    <source>
        <tissue evidence="31">Leaves</tissue>
    </source>
</reference>
<feature type="disulfide bond" evidence="27">
    <location>
        <begin position="525"/>
        <end position="606"/>
    </location>
</feature>
<feature type="compositionally biased region" description="Basic residues" evidence="29">
    <location>
        <begin position="126"/>
        <end position="136"/>
    </location>
</feature>
<evidence type="ECO:0000256" key="15">
    <source>
        <dbReference type="ARBA" id="ARBA00023015"/>
    </source>
</evidence>
<comment type="similarity">
    <text evidence="4">Belongs to the peroxidase family. Ascorbate peroxidase subfamily.</text>
</comment>
<dbReference type="PANTHER" id="PTHR31235">
    <property type="entry name" value="PEROXIDASE 25-RELATED"/>
    <property type="match status" value="1"/>
</dbReference>
<feature type="binding site" evidence="25">
    <location>
        <position position="579"/>
    </location>
    <ligand>
        <name>Ca(2+)</name>
        <dbReference type="ChEBI" id="CHEBI:29108"/>
        <label>1</label>
    </ligand>
</feature>
<feature type="compositionally biased region" description="Pro residues" evidence="29">
    <location>
        <begin position="140"/>
        <end position="149"/>
    </location>
</feature>
<dbReference type="InterPro" id="IPR036388">
    <property type="entry name" value="WH-like_DNA-bd_sf"/>
</dbReference>
<feature type="region of interest" description="Disordered" evidence="29">
    <location>
        <begin position="113"/>
        <end position="184"/>
    </location>
</feature>
<feature type="binding site" evidence="25">
    <location>
        <position position="560"/>
    </location>
    <ligand>
        <name>Ca(2+)</name>
        <dbReference type="ChEBI" id="CHEBI:29108"/>
        <label>1</label>
    </ligand>
</feature>
<dbReference type="InterPro" id="IPR000823">
    <property type="entry name" value="Peroxidase_pln"/>
</dbReference>
<comment type="cofactor">
    <cofactor evidence="25">
        <name>heme b</name>
        <dbReference type="ChEBI" id="CHEBI:60344"/>
    </cofactor>
    <text evidence="25">Binds 1 heme b (iron(II)-protoporphyrin IX) group per subunit.</text>
</comment>
<dbReference type="InterPro" id="IPR010255">
    <property type="entry name" value="Haem_peroxidase_sf"/>
</dbReference>
<keyword evidence="20" id="KW-0325">Glycoprotein</keyword>
<keyword evidence="14 25" id="KW-0408">Iron</keyword>
<dbReference type="OrthoDB" id="2113341at2759"/>
<dbReference type="InterPro" id="IPR019794">
    <property type="entry name" value="Peroxidases_AS"/>
</dbReference>
<feature type="binding site" evidence="25">
    <location>
        <position position="564"/>
    </location>
    <ligand>
        <name>Ca(2+)</name>
        <dbReference type="ChEBI" id="CHEBI:29108"/>
        <label>1</label>
    </ligand>
</feature>
<comment type="subcellular location">
    <subcellularLocation>
        <location evidence="2">Nucleus</location>
    </subcellularLocation>
    <subcellularLocation>
        <location evidence="3">Secreted</location>
    </subcellularLocation>
</comment>
<feature type="domain" description="Plant heme peroxidase family profile" evidence="30">
    <location>
        <begin position="515"/>
        <end position="817"/>
    </location>
</feature>
<evidence type="ECO:0000256" key="13">
    <source>
        <dbReference type="ARBA" id="ARBA00023002"/>
    </source>
</evidence>
<dbReference type="Proteomes" id="UP000636709">
    <property type="component" value="Unassembled WGS sequence"/>
</dbReference>
<evidence type="ECO:0000256" key="4">
    <source>
        <dbReference type="ARBA" id="ARBA00006873"/>
    </source>
</evidence>
<dbReference type="SUPFAM" id="SSF48113">
    <property type="entry name" value="Heme-dependent peroxidases"/>
    <property type="match status" value="1"/>
</dbReference>
<keyword evidence="9" id="KW-0575">Peroxidase</keyword>
<evidence type="ECO:0000256" key="5">
    <source>
        <dbReference type="ARBA" id="ARBA00011233"/>
    </source>
</evidence>
<evidence type="ECO:0000256" key="11">
    <source>
        <dbReference type="ARBA" id="ARBA00022723"/>
    </source>
</evidence>
<keyword evidence="18 27" id="KW-1015">Disulfide bond</keyword>
<dbReference type="GO" id="GO:0046872">
    <property type="term" value="F:metal ion binding"/>
    <property type="evidence" value="ECO:0007669"/>
    <property type="project" value="UniProtKB-KW"/>
</dbReference>
<keyword evidence="21" id="KW-0539">Nucleus</keyword>
<evidence type="ECO:0000256" key="19">
    <source>
        <dbReference type="ARBA" id="ARBA00023163"/>
    </source>
</evidence>
<dbReference type="SUPFAM" id="SSF46785">
    <property type="entry name" value="Winged helix' DNA-binding domain"/>
    <property type="match status" value="1"/>
</dbReference>
<feature type="binding site" evidence="24">
    <location>
        <position position="656"/>
    </location>
    <ligand>
        <name>substrate</name>
    </ligand>
</feature>
<dbReference type="EMBL" id="JACEFO010002273">
    <property type="protein sequence ID" value="KAF8668895.1"/>
    <property type="molecule type" value="Genomic_DNA"/>
</dbReference>
<evidence type="ECO:0000256" key="10">
    <source>
        <dbReference type="ARBA" id="ARBA00022617"/>
    </source>
</evidence>
<evidence type="ECO:0000256" key="7">
    <source>
        <dbReference type="ARBA" id="ARBA00022525"/>
    </source>
</evidence>
<feature type="disulfide bond" evidence="27">
    <location>
        <begin position="558"/>
        <end position="563"/>
    </location>
</feature>
<dbReference type="GO" id="GO:0043565">
    <property type="term" value="F:sequence-specific DNA binding"/>
    <property type="evidence" value="ECO:0007669"/>
    <property type="project" value="InterPro"/>
</dbReference>
<feature type="region of interest" description="Disordered" evidence="29">
    <location>
        <begin position="256"/>
        <end position="331"/>
    </location>
</feature>
<evidence type="ECO:0000256" key="17">
    <source>
        <dbReference type="ARBA" id="ARBA00023125"/>
    </source>
</evidence>
<evidence type="ECO:0000256" key="16">
    <source>
        <dbReference type="ARBA" id="ARBA00023016"/>
    </source>
</evidence>
<dbReference type="FunFam" id="1.10.420.10:FF:000006">
    <property type="entry name" value="Peroxidase"/>
    <property type="match status" value="1"/>
</dbReference>
<feature type="binding site" evidence="25">
    <location>
        <position position="687"/>
    </location>
    <ligand>
        <name>Ca(2+)</name>
        <dbReference type="ChEBI" id="CHEBI:29108"/>
        <label>2</label>
    </ligand>
</feature>
<dbReference type="GO" id="GO:0005634">
    <property type="term" value="C:nucleus"/>
    <property type="evidence" value="ECO:0007669"/>
    <property type="project" value="UniProtKB-SubCell"/>
</dbReference>
<evidence type="ECO:0000256" key="18">
    <source>
        <dbReference type="ARBA" id="ARBA00023157"/>
    </source>
</evidence>
<keyword evidence="12 25" id="KW-0106">Calcium</keyword>
<comment type="similarity">
    <text evidence="28">Belongs to the HSF family.</text>
</comment>
<dbReference type="GO" id="GO:0020037">
    <property type="term" value="F:heme binding"/>
    <property type="evidence" value="ECO:0007669"/>
    <property type="project" value="InterPro"/>
</dbReference>
<keyword evidence="15" id="KW-0805">Transcription regulation</keyword>
<gene>
    <name evidence="31" type="ORF">HU200_052099</name>
</gene>
<feature type="disulfide bond" evidence="27">
    <location>
        <begin position="693"/>
        <end position="721"/>
    </location>
</feature>
<dbReference type="Pfam" id="PF00141">
    <property type="entry name" value="peroxidase"/>
    <property type="match status" value="1"/>
</dbReference>
<dbReference type="GO" id="GO:0005576">
    <property type="term" value="C:extracellular region"/>
    <property type="evidence" value="ECO:0007669"/>
    <property type="project" value="UniProtKB-SubCell"/>
</dbReference>
<dbReference type="InterPro" id="IPR002016">
    <property type="entry name" value="Haem_peroxidase"/>
</dbReference>
<keyword evidence="17" id="KW-0238">DNA-binding</keyword>
<evidence type="ECO:0000256" key="3">
    <source>
        <dbReference type="ARBA" id="ARBA00004613"/>
    </source>
</evidence>
<evidence type="ECO:0000256" key="6">
    <source>
        <dbReference type="ARBA" id="ARBA00012313"/>
    </source>
</evidence>
<dbReference type="GO" id="GO:0006979">
    <property type="term" value="P:response to oxidative stress"/>
    <property type="evidence" value="ECO:0007669"/>
    <property type="project" value="InterPro"/>
</dbReference>
<keyword evidence="11 25" id="KW-0479">Metal-binding</keyword>
<dbReference type="Pfam" id="PF00447">
    <property type="entry name" value="HSF_DNA-bind"/>
    <property type="match status" value="1"/>
</dbReference>
<evidence type="ECO:0000256" key="23">
    <source>
        <dbReference type="PIRSR" id="PIRSR600823-1"/>
    </source>
</evidence>
<dbReference type="Gene3D" id="1.10.10.10">
    <property type="entry name" value="Winged helix-like DNA-binding domain superfamily/Winged helix DNA-binding domain"/>
    <property type="match status" value="1"/>
</dbReference>
<comment type="cofactor">
    <cofactor evidence="25">
        <name>Ca(2+)</name>
        <dbReference type="ChEBI" id="CHEBI:29108"/>
    </cofactor>
    <text evidence="25">Binds 2 calcium ions per subunit.</text>
</comment>
<dbReference type="Gene3D" id="1.10.420.10">
    <property type="entry name" value="Peroxidase, domain 2"/>
    <property type="match status" value="1"/>
</dbReference>
<dbReference type="PROSITE" id="PS00435">
    <property type="entry name" value="PEROXIDASE_1"/>
    <property type="match status" value="1"/>
</dbReference>
<keyword evidence="8" id="KW-0597">Phosphoprotein</keyword>
<dbReference type="GO" id="GO:0140825">
    <property type="term" value="F:lactoperoxidase activity"/>
    <property type="evidence" value="ECO:0007669"/>
    <property type="project" value="UniProtKB-EC"/>
</dbReference>
<evidence type="ECO:0000256" key="24">
    <source>
        <dbReference type="PIRSR" id="PIRSR600823-2"/>
    </source>
</evidence>
<organism evidence="31 32">
    <name type="scientific">Digitaria exilis</name>
    <dbReference type="NCBI Taxonomy" id="1010633"/>
    <lineage>
        <taxon>Eukaryota</taxon>
        <taxon>Viridiplantae</taxon>
        <taxon>Streptophyta</taxon>
        <taxon>Embryophyta</taxon>
        <taxon>Tracheophyta</taxon>
        <taxon>Spermatophyta</taxon>
        <taxon>Magnoliopsida</taxon>
        <taxon>Liliopsida</taxon>
        <taxon>Poales</taxon>
        <taxon>Poaceae</taxon>
        <taxon>PACMAD clade</taxon>
        <taxon>Panicoideae</taxon>
        <taxon>Panicodae</taxon>
        <taxon>Paniceae</taxon>
        <taxon>Anthephorinae</taxon>
        <taxon>Digitaria</taxon>
    </lineage>
</organism>
<feature type="binding site" description="axial binding residue" evidence="25">
    <location>
        <position position="686"/>
    </location>
    <ligand>
        <name>heme b</name>
        <dbReference type="ChEBI" id="CHEBI:60344"/>
    </ligand>
    <ligandPart>
        <name>Fe</name>
        <dbReference type="ChEBI" id="CHEBI:18248"/>
    </ligandPart>
</feature>
<dbReference type="InterPro" id="IPR036390">
    <property type="entry name" value="WH_DNA-bd_sf"/>
</dbReference>
<evidence type="ECO:0000256" key="14">
    <source>
        <dbReference type="ARBA" id="ARBA00023004"/>
    </source>
</evidence>
<feature type="disulfide bond" evidence="27">
    <location>
        <begin position="612"/>
        <end position="813"/>
    </location>
</feature>
<evidence type="ECO:0000256" key="12">
    <source>
        <dbReference type="ARBA" id="ARBA00022837"/>
    </source>
</evidence>
<evidence type="ECO:0000256" key="2">
    <source>
        <dbReference type="ARBA" id="ARBA00004123"/>
    </source>
</evidence>
<comment type="catalytic activity">
    <reaction evidence="1">
        <text>2 a phenolic donor + H2O2 = 2 a phenolic radical donor + 2 H2O</text>
        <dbReference type="Rhea" id="RHEA:56136"/>
        <dbReference type="ChEBI" id="CHEBI:15377"/>
        <dbReference type="ChEBI" id="CHEBI:16240"/>
        <dbReference type="ChEBI" id="CHEBI:139520"/>
        <dbReference type="ChEBI" id="CHEBI:139521"/>
        <dbReference type="EC" id="1.11.1.7"/>
    </reaction>
</comment>
<dbReference type="PROSITE" id="PS00436">
    <property type="entry name" value="PEROXIDASE_2"/>
    <property type="match status" value="1"/>
</dbReference>
<evidence type="ECO:0000256" key="9">
    <source>
        <dbReference type="ARBA" id="ARBA00022559"/>
    </source>
</evidence>
<dbReference type="InterPro" id="IPR033905">
    <property type="entry name" value="Secretory_peroxidase"/>
</dbReference>
<dbReference type="PRINTS" id="PR00056">
    <property type="entry name" value="HSFDOMAIN"/>
</dbReference>
<name>A0A835APN1_9POAL</name>
<dbReference type="AlphaFoldDB" id="A0A835APN1"/>
<feature type="site" description="Transition state stabilizer" evidence="26">
    <location>
        <position position="552"/>
    </location>
</feature>
<evidence type="ECO:0000256" key="1">
    <source>
        <dbReference type="ARBA" id="ARBA00000189"/>
    </source>
</evidence>
<feature type="binding site" evidence="25">
    <location>
        <position position="744"/>
    </location>
    <ligand>
        <name>Ca(2+)</name>
        <dbReference type="ChEBI" id="CHEBI:29108"/>
        <label>2</label>
    </ligand>
</feature>
<evidence type="ECO:0000256" key="25">
    <source>
        <dbReference type="PIRSR" id="PIRSR600823-3"/>
    </source>
</evidence>
<evidence type="ECO:0000256" key="21">
    <source>
        <dbReference type="ARBA" id="ARBA00023242"/>
    </source>
</evidence>
<protein>
    <recommendedName>
        <fullName evidence="6">peroxidase</fullName>
        <ecNumber evidence="6">1.11.1.7</ecNumber>
    </recommendedName>
</protein>
<evidence type="ECO:0000313" key="32">
    <source>
        <dbReference type="Proteomes" id="UP000636709"/>
    </source>
</evidence>
<dbReference type="PRINTS" id="PR00461">
    <property type="entry name" value="PLPEROXIDASE"/>
</dbReference>
<feature type="binding site" evidence="25">
    <location>
        <position position="562"/>
    </location>
    <ligand>
        <name>Ca(2+)</name>
        <dbReference type="ChEBI" id="CHEBI:29108"/>
        <label>1</label>
    </ligand>
</feature>
<dbReference type="CDD" id="cd00693">
    <property type="entry name" value="secretory_peroxidase"/>
    <property type="match status" value="1"/>
</dbReference>
<evidence type="ECO:0000313" key="31">
    <source>
        <dbReference type="EMBL" id="KAF8668895.1"/>
    </source>
</evidence>
<dbReference type="PROSITE" id="PS50873">
    <property type="entry name" value="PEROXIDASE_4"/>
    <property type="match status" value="1"/>
</dbReference>
<evidence type="ECO:0000256" key="27">
    <source>
        <dbReference type="PIRSR" id="PIRSR600823-5"/>
    </source>
</evidence>
<feature type="compositionally biased region" description="Gly residues" evidence="29">
    <location>
        <begin position="169"/>
        <end position="182"/>
    </location>
</feature>
<evidence type="ECO:0000256" key="22">
    <source>
        <dbReference type="ARBA" id="ARBA00023324"/>
    </source>
</evidence>
<comment type="subunit">
    <text evidence="5">Homotrimer.</text>
</comment>
<keyword evidence="19" id="KW-0804">Transcription</keyword>